<dbReference type="AlphaFoldDB" id="W6Q8F0"/>
<protein>
    <submittedName>
        <fullName evidence="1">Genomic scaffold, ProqFM164S02</fullName>
    </submittedName>
</protein>
<evidence type="ECO:0000313" key="2">
    <source>
        <dbReference type="Proteomes" id="UP000030686"/>
    </source>
</evidence>
<reference evidence="1" key="1">
    <citation type="journal article" date="2014" name="Nat. Commun.">
        <title>Multiple recent horizontal transfers of a large genomic region in cheese making fungi.</title>
        <authorList>
            <person name="Cheeseman K."/>
            <person name="Ropars J."/>
            <person name="Renault P."/>
            <person name="Dupont J."/>
            <person name="Gouzy J."/>
            <person name="Branca A."/>
            <person name="Abraham A.L."/>
            <person name="Ceppi M."/>
            <person name="Conseiller E."/>
            <person name="Debuchy R."/>
            <person name="Malagnac F."/>
            <person name="Goarin A."/>
            <person name="Silar P."/>
            <person name="Lacoste S."/>
            <person name="Sallet E."/>
            <person name="Bensimon A."/>
            <person name="Giraud T."/>
            <person name="Brygoo Y."/>
        </authorList>
    </citation>
    <scope>NUCLEOTIDE SEQUENCE [LARGE SCALE GENOMIC DNA]</scope>
    <source>
        <strain evidence="1">FM164</strain>
    </source>
</reference>
<dbReference type="EMBL" id="HG792016">
    <property type="protein sequence ID" value="CDM32978.1"/>
    <property type="molecule type" value="Genomic_DNA"/>
</dbReference>
<organism evidence="1 2">
    <name type="scientific">Penicillium roqueforti (strain FM164)</name>
    <dbReference type="NCBI Taxonomy" id="1365484"/>
    <lineage>
        <taxon>Eukaryota</taxon>
        <taxon>Fungi</taxon>
        <taxon>Dikarya</taxon>
        <taxon>Ascomycota</taxon>
        <taxon>Pezizomycotina</taxon>
        <taxon>Eurotiomycetes</taxon>
        <taxon>Eurotiomycetidae</taxon>
        <taxon>Eurotiales</taxon>
        <taxon>Aspergillaceae</taxon>
        <taxon>Penicillium</taxon>
    </lineage>
</organism>
<proteinExistence type="predicted"/>
<gene>
    <name evidence="1" type="ORF">PROQFM164_S02g003129</name>
</gene>
<name>W6Q8F0_PENRF</name>
<dbReference type="Proteomes" id="UP000030686">
    <property type="component" value="Unassembled WGS sequence"/>
</dbReference>
<accession>W6Q8F0</accession>
<evidence type="ECO:0000313" key="1">
    <source>
        <dbReference type="EMBL" id="CDM32978.1"/>
    </source>
</evidence>
<keyword evidence="2" id="KW-1185">Reference proteome</keyword>
<sequence length="59" mass="6210">MLVMTEISVGLQRTKRGGIPSASSSCDSSVLSQADQVCLLVSTPLTELFVTRLLPCGGR</sequence>